<dbReference type="AlphaFoldDB" id="A0A820HFQ6"/>
<accession>A0A820HFQ6</accession>
<comment type="caution">
    <text evidence="1">The sequence shown here is derived from an EMBL/GenBank/DDBJ whole genome shotgun (WGS) entry which is preliminary data.</text>
</comment>
<evidence type="ECO:0000313" key="1">
    <source>
        <dbReference type="EMBL" id="CAF4294035.1"/>
    </source>
</evidence>
<evidence type="ECO:0000313" key="2">
    <source>
        <dbReference type="Proteomes" id="UP000663844"/>
    </source>
</evidence>
<gene>
    <name evidence="1" type="ORF">OXD698_LOCUS45730</name>
</gene>
<proteinExistence type="predicted"/>
<name>A0A820HFQ6_9BILA</name>
<sequence length="74" mass="8668">MINSIYSTDTCQIVLHLNHTNQNQVQHLTWHYEMLLKSADDEHRNLKTFDLFVQRKLRAVEPTVSYGPSQVIEA</sequence>
<dbReference type="EMBL" id="CAJOAZ010015503">
    <property type="protein sequence ID" value="CAF4294035.1"/>
    <property type="molecule type" value="Genomic_DNA"/>
</dbReference>
<organism evidence="1 2">
    <name type="scientific">Adineta steineri</name>
    <dbReference type="NCBI Taxonomy" id="433720"/>
    <lineage>
        <taxon>Eukaryota</taxon>
        <taxon>Metazoa</taxon>
        <taxon>Spiralia</taxon>
        <taxon>Gnathifera</taxon>
        <taxon>Rotifera</taxon>
        <taxon>Eurotatoria</taxon>
        <taxon>Bdelloidea</taxon>
        <taxon>Adinetida</taxon>
        <taxon>Adinetidae</taxon>
        <taxon>Adineta</taxon>
    </lineage>
</organism>
<protein>
    <submittedName>
        <fullName evidence="1">Uncharacterized protein</fullName>
    </submittedName>
</protein>
<reference evidence="1" key="1">
    <citation type="submission" date="2021-02" db="EMBL/GenBank/DDBJ databases">
        <authorList>
            <person name="Nowell W R."/>
        </authorList>
    </citation>
    <scope>NUCLEOTIDE SEQUENCE</scope>
</reference>
<dbReference type="Proteomes" id="UP000663844">
    <property type="component" value="Unassembled WGS sequence"/>
</dbReference>